<dbReference type="InterPro" id="IPR003961">
    <property type="entry name" value="FN3_dom"/>
</dbReference>
<evidence type="ECO:0000259" key="2">
    <source>
        <dbReference type="PROSITE" id="PS50853"/>
    </source>
</evidence>
<dbReference type="SUPFAM" id="SSF49265">
    <property type="entry name" value="Fibronectin type III"/>
    <property type="match status" value="1"/>
</dbReference>
<reference evidence="3" key="1">
    <citation type="submission" date="2021-12" db="EMBL/GenBank/DDBJ databases">
        <title>Prjna785345.</title>
        <authorList>
            <person name="Rujirawat T."/>
            <person name="Krajaejun T."/>
        </authorList>
    </citation>
    <scope>NUCLEOTIDE SEQUENCE</scope>
    <source>
        <strain evidence="3">Pi057C3</strain>
    </source>
</reference>
<dbReference type="AlphaFoldDB" id="A0AAD5QE62"/>
<proteinExistence type="predicted"/>
<keyword evidence="4" id="KW-1185">Reference proteome</keyword>
<dbReference type="PROSITE" id="PS50853">
    <property type="entry name" value="FN3"/>
    <property type="match status" value="1"/>
</dbReference>
<protein>
    <recommendedName>
        <fullName evidence="2">Fibronectin type-III domain-containing protein</fullName>
    </recommendedName>
</protein>
<evidence type="ECO:0000313" key="4">
    <source>
        <dbReference type="Proteomes" id="UP001209570"/>
    </source>
</evidence>
<dbReference type="EMBL" id="JAKCXM010000018">
    <property type="protein sequence ID" value="KAJ0407754.1"/>
    <property type="molecule type" value="Genomic_DNA"/>
</dbReference>
<name>A0AAD5QE62_PYTIN</name>
<organism evidence="3 4">
    <name type="scientific">Pythium insidiosum</name>
    <name type="common">Pythiosis disease agent</name>
    <dbReference type="NCBI Taxonomy" id="114742"/>
    <lineage>
        <taxon>Eukaryota</taxon>
        <taxon>Sar</taxon>
        <taxon>Stramenopiles</taxon>
        <taxon>Oomycota</taxon>
        <taxon>Peronosporomycetes</taxon>
        <taxon>Pythiales</taxon>
        <taxon>Pythiaceae</taxon>
        <taxon>Pythium</taxon>
    </lineage>
</organism>
<dbReference type="InterPro" id="IPR036116">
    <property type="entry name" value="FN3_sf"/>
</dbReference>
<sequence>MPLAAPAPARLKARTEFSVTLEVPTAAQRSTTFRFEYREAASTTWDKAARVESKPGDTAIVLDDLNPTSTYEIRIFAVERDAQSGAELSVSPPSEVAAVDTDVPGCTPEPKCSVM</sequence>
<comment type="caution">
    <text evidence="3">The sequence shown here is derived from an EMBL/GenBank/DDBJ whole genome shotgun (WGS) entry which is preliminary data.</text>
</comment>
<evidence type="ECO:0000313" key="3">
    <source>
        <dbReference type="EMBL" id="KAJ0407754.1"/>
    </source>
</evidence>
<evidence type="ECO:0000256" key="1">
    <source>
        <dbReference type="SAM" id="MobiDB-lite"/>
    </source>
</evidence>
<dbReference type="CDD" id="cd00063">
    <property type="entry name" value="FN3"/>
    <property type="match status" value="1"/>
</dbReference>
<feature type="domain" description="Fibronectin type-III" evidence="2">
    <location>
        <begin position="5"/>
        <end position="104"/>
    </location>
</feature>
<dbReference type="Proteomes" id="UP001209570">
    <property type="component" value="Unassembled WGS sequence"/>
</dbReference>
<gene>
    <name evidence="3" type="ORF">P43SY_009091</name>
</gene>
<dbReference type="Gene3D" id="2.60.40.10">
    <property type="entry name" value="Immunoglobulins"/>
    <property type="match status" value="1"/>
</dbReference>
<accession>A0AAD5QE62</accession>
<dbReference type="InterPro" id="IPR013783">
    <property type="entry name" value="Ig-like_fold"/>
</dbReference>
<feature type="region of interest" description="Disordered" evidence="1">
    <location>
        <begin position="84"/>
        <end position="115"/>
    </location>
</feature>